<feature type="transmembrane region" description="Helical" evidence="1">
    <location>
        <begin position="29"/>
        <end position="48"/>
    </location>
</feature>
<dbReference type="Proteomes" id="UP000827092">
    <property type="component" value="Unassembled WGS sequence"/>
</dbReference>
<sequence length="75" mass="8402">MIYTFAFHFSSSVAILGSLCVLWLCEFYLLLWLGSLAASVACLLYVSYQVGSFLDNFLSRFRVKSANKAVFITGM</sequence>
<keyword evidence="3" id="KW-1185">Reference proteome</keyword>
<evidence type="ECO:0000313" key="2">
    <source>
        <dbReference type="EMBL" id="KAG8178627.1"/>
    </source>
</evidence>
<proteinExistence type="predicted"/>
<evidence type="ECO:0000313" key="3">
    <source>
        <dbReference type="Proteomes" id="UP000827092"/>
    </source>
</evidence>
<name>A0AAV6U2A2_9ARAC</name>
<gene>
    <name evidence="2" type="ORF">JTE90_016289</name>
</gene>
<protein>
    <submittedName>
        <fullName evidence="2">Uncharacterized protein</fullName>
    </submittedName>
</protein>
<keyword evidence="1" id="KW-0812">Transmembrane</keyword>
<feature type="transmembrane region" description="Helical" evidence="1">
    <location>
        <begin position="6"/>
        <end position="24"/>
    </location>
</feature>
<accession>A0AAV6U2A2</accession>
<keyword evidence="1" id="KW-0472">Membrane</keyword>
<keyword evidence="1" id="KW-1133">Transmembrane helix</keyword>
<organism evidence="2 3">
    <name type="scientific">Oedothorax gibbosus</name>
    <dbReference type="NCBI Taxonomy" id="931172"/>
    <lineage>
        <taxon>Eukaryota</taxon>
        <taxon>Metazoa</taxon>
        <taxon>Ecdysozoa</taxon>
        <taxon>Arthropoda</taxon>
        <taxon>Chelicerata</taxon>
        <taxon>Arachnida</taxon>
        <taxon>Araneae</taxon>
        <taxon>Araneomorphae</taxon>
        <taxon>Entelegynae</taxon>
        <taxon>Araneoidea</taxon>
        <taxon>Linyphiidae</taxon>
        <taxon>Erigoninae</taxon>
        <taxon>Oedothorax</taxon>
    </lineage>
</organism>
<reference evidence="2 3" key="1">
    <citation type="journal article" date="2022" name="Nat. Ecol. Evol.">
        <title>A masculinizing supergene underlies an exaggerated male reproductive morph in a spider.</title>
        <authorList>
            <person name="Hendrickx F."/>
            <person name="De Corte Z."/>
            <person name="Sonet G."/>
            <person name="Van Belleghem S.M."/>
            <person name="Kostlbacher S."/>
            <person name="Vangestel C."/>
        </authorList>
    </citation>
    <scope>NUCLEOTIDE SEQUENCE [LARGE SCALE GENOMIC DNA]</scope>
    <source>
        <strain evidence="2">W744_W776</strain>
    </source>
</reference>
<dbReference type="AlphaFoldDB" id="A0AAV6U2A2"/>
<comment type="caution">
    <text evidence="2">The sequence shown here is derived from an EMBL/GenBank/DDBJ whole genome shotgun (WGS) entry which is preliminary data.</text>
</comment>
<evidence type="ECO:0000256" key="1">
    <source>
        <dbReference type="SAM" id="Phobius"/>
    </source>
</evidence>
<dbReference type="EMBL" id="JAFNEN010000679">
    <property type="protein sequence ID" value="KAG8178627.1"/>
    <property type="molecule type" value="Genomic_DNA"/>
</dbReference>